<dbReference type="PANTHER" id="PTHR42933">
    <property type="entry name" value="SLR6095 PROTEIN"/>
    <property type="match status" value="1"/>
</dbReference>
<comment type="catalytic activity">
    <reaction evidence="8">
        <text>a 2'-deoxyadenosine in DNA + S-adenosyl-L-methionine = an N(6)-methyl-2'-deoxyadenosine in DNA + S-adenosyl-L-homocysteine + H(+)</text>
        <dbReference type="Rhea" id="RHEA:15197"/>
        <dbReference type="Rhea" id="RHEA-COMP:12418"/>
        <dbReference type="Rhea" id="RHEA-COMP:12419"/>
        <dbReference type="ChEBI" id="CHEBI:15378"/>
        <dbReference type="ChEBI" id="CHEBI:57856"/>
        <dbReference type="ChEBI" id="CHEBI:59789"/>
        <dbReference type="ChEBI" id="CHEBI:90615"/>
        <dbReference type="ChEBI" id="CHEBI:90616"/>
        <dbReference type="EC" id="2.1.1.72"/>
    </reaction>
</comment>
<keyword evidence="3 11" id="KW-0489">Methyltransferase</keyword>
<keyword evidence="7" id="KW-0238">DNA-binding</keyword>
<evidence type="ECO:0000259" key="9">
    <source>
        <dbReference type="Pfam" id="PF01420"/>
    </source>
</evidence>
<dbReference type="InterPro" id="IPR003356">
    <property type="entry name" value="DNA_methylase_A-5"/>
</dbReference>
<dbReference type="GO" id="GO:0008168">
    <property type="term" value="F:methyltransferase activity"/>
    <property type="evidence" value="ECO:0007669"/>
    <property type="project" value="UniProtKB-KW"/>
</dbReference>
<dbReference type="EC" id="2.1.1.72" evidence="2"/>
<evidence type="ECO:0000313" key="11">
    <source>
        <dbReference type="EMBL" id="MBC5786635.1"/>
    </source>
</evidence>
<sequence length="493" mass="56992">MNLNYLSAIYASYLEQNHKENALCGNIPEQVTELLLFPLNPIKEILNPYYGTNKIIAQTSFYWRQLEQGTEMRIESWNPKTETIFCCNMKSDQLEIKNIPLTEWMQGVTETFDYVMLNPPFGYSNIEKKKERLENLFLSHALNCLKEGGFCTAFLPNGFLGRQSSDNIQLRKNISLNHHLQSIILLPKSILSTSEIFTSVLYFSKTAPAKKISLYDFRNKKNINSFLKLYRSSEPNWQLEQQELEEHQYCFLPEEYIPSKSFDFEEIPSRKKSLHALWSELQKNQDSRLYEDHYGQTSIFNTAKCVSTRKGQLKKLIQTGYGLLECELLLYCGYIQPTKEMGKSLAHLKTGDLCPTDHKNGKYPCYGAGGIYGSTNTCNIPQSTGIVIGRVGNFCGNVYWTWQPGFLSNNAIWVEPDREKVIPDFLFLLLYSAHFQNKRRGGGQQYITQSMIQNQIFYLPTLSQQADFLAQHQTLLEQIHFYEQELGQLELTE</sequence>
<accession>A0ABR7INC5</accession>
<dbReference type="Gene3D" id="3.40.50.150">
    <property type="entry name" value="Vaccinia Virus protein VP39"/>
    <property type="match status" value="1"/>
</dbReference>
<dbReference type="InterPro" id="IPR000055">
    <property type="entry name" value="Restrct_endonuc_typeI_TRD"/>
</dbReference>
<evidence type="ECO:0000313" key="12">
    <source>
        <dbReference type="Proteomes" id="UP000649151"/>
    </source>
</evidence>
<dbReference type="PANTHER" id="PTHR42933:SF4">
    <property type="entry name" value="TYPE I RESTRICTION ENZYME ECOKI METHYLASE SUBUNIT"/>
    <property type="match status" value="1"/>
</dbReference>
<keyword evidence="5" id="KW-0949">S-adenosyl-L-methionine</keyword>
<dbReference type="InterPro" id="IPR029063">
    <property type="entry name" value="SAM-dependent_MTases_sf"/>
</dbReference>
<keyword evidence="4" id="KW-0808">Transferase</keyword>
<evidence type="ECO:0000256" key="4">
    <source>
        <dbReference type="ARBA" id="ARBA00022679"/>
    </source>
</evidence>
<gene>
    <name evidence="11" type="ORF">H8Z77_01155</name>
</gene>
<keyword evidence="6" id="KW-0680">Restriction system</keyword>
<keyword evidence="12" id="KW-1185">Reference proteome</keyword>
<evidence type="ECO:0000256" key="6">
    <source>
        <dbReference type="ARBA" id="ARBA00022747"/>
    </source>
</evidence>
<reference evidence="11 12" key="1">
    <citation type="submission" date="2020-08" db="EMBL/GenBank/DDBJ databases">
        <title>Genome public.</title>
        <authorList>
            <person name="Liu C."/>
            <person name="Sun Q."/>
        </authorList>
    </citation>
    <scope>NUCLEOTIDE SEQUENCE [LARGE SCALE GENOMIC DNA]</scope>
    <source>
        <strain evidence="11 12">NSJ-27</strain>
    </source>
</reference>
<dbReference type="Pfam" id="PF02384">
    <property type="entry name" value="N6_Mtase"/>
    <property type="match status" value="1"/>
</dbReference>
<feature type="domain" description="Type I restriction modification DNA specificity" evidence="9">
    <location>
        <begin position="346"/>
        <end position="472"/>
    </location>
</feature>
<feature type="domain" description="DNA methylase adenine-specific" evidence="10">
    <location>
        <begin position="8"/>
        <end position="225"/>
    </location>
</feature>
<evidence type="ECO:0000256" key="5">
    <source>
        <dbReference type="ARBA" id="ARBA00022691"/>
    </source>
</evidence>
<comment type="similarity">
    <text evidence="1">Belongs to the type-I restriction system S methylase family.</text>
</comment>
<dbReference type="RefSeq" id="WP_186995902.1">
    <property type="nucleotide sequence ID" value="NZ_JACOQK010000001.1"/>
</dbReference>
<evidence type="ECO:0000256" key="7">
    <source>
        <dbReference type="ARBA" id="ARBA00023125"/>
    </source>
</evidence>
<organism evidence="11 12">
    <name type="scientific">Clostridium facile</name>
    <dbReference type="NCBI Taxonomy" id="2763035"/>
    <lineage>
        <taxon>Bacteria</taxon>
        <taxon>Bacillati</taxon>
        <taxon>Bacillota</taxon>
        <taxon>Clostridia</taxon>
        <taxon>Eubacteriales</taxon>
        <taxon>Clostridiaceae</taxon>
        <taxon>Clostridium</taxon>
    </lineage>
</organism>
<dbReference type="PRINTS" id="PR00507">
    <property type="entry name" value="N12N6MTFRASE"/>
</dbReference>
<dbReference type="EMBL" id="JACOQK010000001">
    <property type="protein sequence ID" value="MBC5786635.1"/>
    <property type="molecule type" value="Genomic_DNA"/>
</dbReference>
<evidence type="ECO:0000256" key="3">
    <source>
        <dbReference type="ARBA" id="ARBA00022603"/>
    </source>
</evidence>
<dbReference type="SUPFAM" id="SSF116734">
    <property type="entry name" value="DNA methylase specificity domain"/>
    <property type="match status" value="1"/>
</dbReference>
<evidence type="ECO:0000256" key="1">
    <source>
        <dbReference type="ARBA" id="ARBA00010923"/>
    </source>
</evidence>
<dbReference type="Gene3D" id="3.90.220.20">
    <property type="entry name" value="DNA methylase specificity domains"/>
    <property type="match status" value="1"/>
</dbReference>
<proteinExistence type="inferred from homology"/>
<evidence type="ECO:0000256" key="2">
    <source>
        <dbReference type="ARBA" id="ARBA00011900"/>
    </source>
</evidence>
<comment type="caution">
    <text evidence="11">The sequence shown here is derived from an EMBL/GenBank/DDBJ whole genome shotgun (WGS) entry which is preliminary data.</text>
</comment>
<dbReference type="GO" id="GO:0032259">
    <property type="term" value="P:methylation"/>
    <property type="evidence" value="ECO:0007669"/>
    <property type="project" value="UniProtKB-KW"/>
</dbReference>
<dbReference type="SUPFAM" id="SSF53335">
    <property type="entry name" value="S-adenosyl-L-methionine-dependent methyltransferases"/>
    <property type="match status" value="1"/>
</dbReference>
<dbReference type="Pfam" id="PF01420">
    <property type="entry name" value="Methylase_S"/>
    <property type="match status" value="1"/>
</dbReference>
<evidence type="ECO:0000259" key="10">
    <source>
        <dbReference type="Pfam" id="PF02384"/>
    </source>
</evidence>
<evidence type="ECO:0000256" key="8">
    <source>
        <dbReference type="ARBA" id="ARBA00047942"/>
    </source>
</evidence>
<dbReference type="InterPro" id="IPR044946">
    <property type="entry name" value="Restrct_endonuc_typeI_TRD_sf"/>
</dbReference>
<protein>
    <recommendedName>
        <fullName evidence="2">site-specific DNA-methyltransferase (adenine-specific)</fullName>
        <ecNumber evidence="2">2.1.1.72</ecNumber>
    </recommendedName>
</protein>
<dbReference type="InterPro" id="IPR051537">
    <property type="entry name" value="DNA_Adenine_Mtase"/>
</dbReference>
<dbReference type="Proteomes" id="UP000649151">
    <property type="component" value="Unassembled WGS sequence"/>
</dbReference>
<name>A0ABR7INC5_9CLOT</name>